<sequence>MYTVYTSHLRQIVDLINEVLSIFSPMNNGLNYSNEELSKKLTILKNSVQKTKKEEVKKRISRKPNFTDLEYLLGAFMEMYDPHLQEIVVKLSQKGYAIDAESGFGGKFSEIQMIIGDFSVDYVVKNKLEKIGVKFRDYNGSQSLVFWPEESSLTHIQNRWNQVLNVLPDKGLLATPSRNRNALTFRRKFIPQDLQLQKQRLFVRLKFATDKKIEIELTKRKEENARPDKIEQSLGLFIEEIEPQVRQAFLTLYKKGYSIDKAGFMDNPSDQMIEGDFQLEEKTVAKLQKIGVIVETNHSGYTRIQFTPEEADHSKIKKKWKEITALIPDKHEAASPSMTKKARDFRQRYQ</sequence>
<protein>
    <submittedName>
        <fullName evidence="2">Uncharacterized protein</fullName>
    </submittedName>
</protein>
<dbReference type="Proteomes" id="UP000034539">
    <property type="component" value="Unassembled WGS sequence"/>
</dbReference>
<dbReference type="AlphaFoldDB" id="A0A0G0PZ51"/>
<feature type="region of interest" description="Disordered" evidence="1">
    <location>
        <begin position="331"/>
        <end position="350"/>
    </location>
</feature>
<organism evidence="2 3">
    <name type="scientific">Candidatus Gottesmanbacteria bacterium GW2011_GWC2_39_8</name>
    <dbReference type="NCBI Taxonomy" id="1618450"/>
    <lineage>
        <taxon>Bacteria</taxon>
        <taxon>Candidatus Gottesmaniibacteriota</taxon>
    </lineage>
</organism>
<evidence type="ECO:0000256" key="1">
    <source>
        <dbReference type="SAM" id="MobiDB-lite"/>
    </source>
</evidence>
<accession>A0A0G0PZ51</accession>
<proteinExistence type="predicted"/>
<evidence type="ECO:0000313" key="3">
    <source>
        <dbReference type="Proteomes" id="UP000034539"/>
    </source>
</evidence>
<comment type="caution">
    <text evidence="2">The sequence shown here is derived from an EMBL/GenBank/DDBJ whole genome shotgun (WGS) entry which is preliminary data.</text>
</comment>
<dbReference type="EMBL" id="LBXN01000017">
    <property type="protein sequence ID" value="KKR33414.1"/>
    <property type="molecule type" value="Genomic_DNA"/>
</dbReference>
<name>A0A0G0PZ51_9BACT</name>
<evidence type="ECO:0000313" key="2">
    <source>
        <dbReference type="EMBL" id="KKR33414.1"/>
    </source>
</evidence>
<feature type="compositionally biased region" description="Basic and acidic residues" evidence="1">
    <location>
        <begin position="341"/>
        <end position="350"/>
    </location>
</feature>
<reference evidence="2 3" key="1">
    <citation type="journal article" date="2015" name="Nature">
        <title>rRNA introns, odd ribosomes, and small enigmatic genomes across a large radiation of phyla.</title>
        <authorList>
            <person name="Brown C.T."/>
            <person name="Hug L.A."/>
            <person name="Thomas B.C."/>
            <person name="Sharon I."/>
            <person name="Castelle C.J."/>
            <person name="Singh A."/>
            <person name="Wilkins M.J."/>
            <person name="Williams K.H."/>
            <person name="Banfield J.F."/>
        </authorList>
    </citation>
    <scope>NUCLEOTIDE SEQUENCE [LARGE SCALE GENOMIC DNA]</scope>
</reference>
<gene>
    <name evidence="2" type="ORF">UT63_C0017G0005</name>
</gene>